<protein>
    <submittedName>
        <fullName evidence="2">NADH dehydrogenase subunit 2</fullName>
    </submittedName>
</protein>
<dbReference type="AlphaFoldDB" id="A0A191TE93"/>
<feature type="transmembrane region" description="Helical" evidence="1">
    <location>
        <begin position="163"/>
        <end position="182"/>
    </location>
</feature>
<reference evidence="2" key="1">
    <citation type="submission" date="2016-05" db="EMBL/GenBank/DDBJ databases">
        <authorList>
            <person name="Lavstsen T."/>
            <person name="Jespersen J.S."/>
        </authorList>
    </citation>
    <scope>NUCLEOTIDE SEQUENCE</scope>
</reference>
<keyword evidence="1" id="KW-0812">Transmembrane</keyword>
<feature type="transmembrane region" description="Helical" evidence="1">
    <location>
        <begin position="61"/>
        <end position="91"/>
    </location>
</feature>
<name>A0A191TE93_9TREM</name>
<proteinExistence type="predicted"/>
<geneLocation type="mitochondrion" evidence="2"/>
<feature type="transmembrane region" description="Helical" evidence="1">
    <location>
        <begin position="30"/>
        <end position="49"/>
    </location>
</feature>
<accession>A0A191TE93</accession>
<keyword evidence="1" id="KW-1133">Transmembrane helix</keyword>
<evidence type="ECO:0000313" key="2">
    <source>
        <dbReference type="EMBL" id="ANI86938.1"/>
    </source>
</evidence>
<keyword evidence="1" id="KW-0472">Membrane</keyword>
<feature type="transmembrane region" description="Helical" evidence="1">
    <location>
        <begin position="243"/>
        <end position="263"/>
    </location>
</feature>
<gene>
    <name evidence="2" type="primary">nad2</name>
</gene>
<organism evidence="2">
    <name type="scientific">Fasciolopsis buskii</name>
    <dbReference type="NCBI Taxonomy" id="27845"/>
    <lineage>
        <taxon>Eukaryota</taxon>
        <taxon>Metazoa</taxon>
        <taxon>Spiralia</taxon>
        <taxon>Lophotrochozoa</taxon>
        <taxon>Platyhelminthes</taxon>
        <taxon>Trematoda</taxon>
        <taxon>Digenea</taxon>
        <taxon>Plagiorchiida</taxon>
        <taxon>Echinostomata</taxon>
        <taxon>Echinostomatoidea</taxon>
        <taxon>Fasciolidae</taxon>
        <taxon>Fasciolopsis</taxon>
    </lineage>
</organism>
<feature type="transmembrane region" description="Helical" evidence="1">
    <location>
        <begin position="188"/>
        <end position="208"/>
    </location>
</feature>
<evidence type="ECO:0000256" key="1">
    <source>
        <dbReference type="SAM" id="Phobius"/>
    </source>
</evidence>
<feature type="transmembrane region" description="Helical" evidence="1">
    <location>
        <begin position="220"/>
        <end position="237"/>
    </location>
</feature>
<feature type="transmembrane region" description="Helical" evidence="1">
    <location>
        <begin position="6"/>
        <end position="23"/>
    </location>
</feature>
<keyword evidence="2" id="KW-0496">Mitochondrion</keyword>
<sequence length="290" mass="32795">MSRGIAVSSFGILGLVCFSLLIFSSVNLSFFWLFLELSTLSVVPLFFVWSDYNCLPGLFSYIIASGVSSAFILCGVLSSDLLFVLIIGLLLKFGLFPLWGWVYSVSLCSNWLVVWSMSTFLKAPVFFLPFFLSSGGYFLVSVLCCLSLLILSGLFWFYSFGWFYCWCHMMLSSSAVLVSMSFVLSSDILLFIFIVYCFWCSFVILFFSVCSSIGGLEGGVSSYFMFCFLLLSFPISLSLFYKLVIVFGVFSCWFPVLFCWVVYSISEQVYLVKFVVSYDLPKSIFGLIFE</sequence>
<feature type="transmembrane region" description="Helical" evidence="1">
    <location>
        <begin position="137"/>
        <end position="158"/>
    </location>
</feature>
<dbReference type="EMBL" id="KX169163">
    <property type="protein sequence ID" value="ANI86938.1"/>
    <property type="molecule type" value="Genomic_DNA"/>
</dbReference>